<sequence>MGWLSAEYDVQVEAGPAVVARRDVAQRGQHLAVLVHRDAGIILALEAEDAVHRDREGAECA</sequence>
<keyword evidence="2" id="KW-1185">Reference proteome</keyword>
<name>A0A942IAX2_9HYPH</name>
<evidence type="ECO:0000313" key="2">
    <source>
        <dbReference type="Proteomes" id="UP000680348"/>
    </source>
</evidence>
<accession>A0A942IAX2</accession>
<evidence type="ECO:0000313" key="1">
    <source>
        <dbReference type="EMBL" id="MBS3650976.1"/>
    </source>
</evidence>
<dbReference type="EMBL" id="JAGWCR010000011">
    <property type="protein sequence ID" value="MBS3650976.1"/>
    <property type="molecule type" value="Genomic_DNA"/>
</dbReference>
<reference evidence="1" key="1">
    <citation type="submission" date="2021-04" db="EMBL/GenBank/DDBJ databases">
        <title>Pseudaminobacter soli sp. nov., isolated from paddy soil contaminated by heavy metals.</title>
        <authorList>
            <person name="Zhang K."/>
        </authorList>
    </citation>
    <scope>NUCLEOTIDE SEQUENCE</scope>
    <source>
        <strain evidence="1">19-2017</strain>
    </source>
</reference>
<dbReference type="Proteomes" id="UP000680348">
    <property type="component" value="Unassembled WGS sequence"/>
</dbReference>
<proteinExistence type="predicted"/>
<gene>
    <name evidence="1" type="ORF">KEU06_20390</name>
</gene>
<comment type="caution">
    <text evidence="1">The sequence shown here is derived from an EMBL/GenBank/DDBJ whole genome shotgun (WGS) entry which is preliminary data.</text>
</comment>
<dbReference type="AlphaFoldDB" id="A0A942IAX2"/>
<protein>
    <submittedName>
        <fullName evidence="1">Uncharacterized protein</fullName>
    </submittedName>
</protein>
<organism evidence="1 2">
    <name type="scientific">Pseudaminobacter soli</name>
    <name type="common">ex Zhang et al. 2022</name>
    <dbReference type="NCBI Taxonomy" id="2831468"/>
    <lineage>
        <taxon>Bacteria</taxon>
        <taxon>Pseudomonadati</taxon>
        <taxon>Pseudomonadota</taxon>
        <taxon>Alphaproteobacteria</taxon>
        <taxon>Hyphomicrobiales</taxon>
        <taxon>Phyllobacteriaceae</taxon>
        <taxon>Pseudaminobacter</taxon>
    </lineage>
</organism>